<name>A0A518G2K6_9BACT</name>
<dbReference type="InterPro" id="IPR008930">
    <property type="entry name" value="Terpenoid_cyclase/PrenylTrfase"/>
</dbReference>
<keyword evidence="2" id="KW-0812">Transmembrane</keyword>
<dbReference type="Proteomes" id="UP000318017">
    <property type="component" value="Chromosome"/>
</dbReference>
<keyword evidence="2" id="KW-0472">Membrane</keyword>
<dbReference type="CDD" id="cd00688">
    <property type="entry name" value="ISOPREN_C2_like"/>
    <property type="match status" value="1"/>
</dbReference>
<dbReference type="EMBL" id="CP036298">
    <property type="protein sequence ID" value="QDV22779.1"/>
    <property type="molecule type" value="Genomic_DNA"/>
</dbReference>
<dbReference type="KEGG" id="ahel:Q31a_10700"/>
<dbReference type="Gene3D" id="1.50.10.20">
    <property type="match status" value="1"/>
</dbReference>
<evidence type="ECO:0000313" key="3">
    <source>
        <dbReference type="EMBL" id="QDV22779.1"/>
    </source>
</evidence>
<accession>A0A518G2K6</accession>
<dbReference type="OrthoDB" id="238862at2"/>
<evidence type="ECO:0008006" key="5">
    <source>
        <dbReference type="Google" id="ProtNLM"/>
    </source>
</evidence>
<evidence type="ECO:0000256" key="2">
    <source>
        <dbReference type="SAM" id="Phobius"/>
    </source>
</evidence>
<evidence type="ECO:0000256" key="1">
    <source>
        <dbReference type="SAM" id="MobiDB-lite"/>
    </source>
</evidence>
<dbReference type="RefSeq" id="WP_145074845.1">
    <property type="nucleotide sequence ID" value="NZ_CP036298.1"/>
</dbReference>
<feature type="transmembrane region" description="Helical" evidence="2">
    <location>
        <begin position="51"/>
        <end position="76"/>
    </location>
</feature>
<proteinExistence type="predicted"/>
<feature type="region of interest" description="Disordered" evidence="1">
    <location>
        <begin position="1"/>
        <end position="37"/>
    </location>
</feature>
<keyword evidence="4" id="KW-1185">Reference proteome</keyword>
<sequence length="536" mass="58685">MDYPELSETSPRSAETRRTRGEASPSSEIPHSWHPTEEFEQQRATALRRRFFWTAAPSWLISLLIHVALILILAAITLEPVQKVISILQASSGGDAVALEEFDLQSPDMDLQAQPLDEPLSAPPPPMSDSAPLPEFTAPPPPTIQPLAPSLELNAITESVMPSQMLSTSALAQMSSALNSRSSASKSEMLERFGGSAASEKSVAMALRWLAQHQAPDGGWDFNHSRLCRNQCPDPGSKIYARNGATAMGLLPFLGAGQTHLEGQYKDTVKRGLSFLINRMQVTNETPPHGSWHEDGGTMYSHGLAAIAVCEAYAMTRDPDLIQPAQLAINYLVYAQDPRGGGWRYQPKSPGDTSVVGWCLMALKSGKMANLVVPPSTFRGTSNFLDFVSTNNGAYYGYEEPTSEIDSRKSTIAVGLLCRMYMDWPKDHPGLQDGIKFLAAKGPQVDDLYFSYYATQVMRHQGGPLWDKWNQGMRDALIQAQATEGHAAGSWYTGGPHATAGGRLAATSFATMILEVYYRHMPLYREKSANADDFEI</sequence>
<dbReference type="SUPFAM" id="SSF48239">
    <property type="entry name" value="Terpenoid cyclases/Protein prenyltransferases"/>
    <property type="match status" value="1"/>
</dbReference>
<reference evidence="3 4" key="1">
    <citation type="submission" date="2019-02" db="EMBL/GenBank/DDBJ databases">
        <title>Deep-cultivation of Planctomycetes and their phenomic and genomic characterization uncovers novel biology.</title>
        <authorList>
            <person name="Wiegand S."/>
            <person name="Jogler M."/>
            <person name="Boedeker C."/>
            <person name="Pinto D."/>
            <person name="Vollmers J."/>
            <person name="Rivas-Marin E."/>
            <person name="Kohn T."/>
            <person name="Peeters S.H."/>
            <person name="Heuer A."/>
            <person name="Rast P."/>
            <person name="Oberbeckmann S."/>
            <person name="Bunk B."/>
            <person name="Jeske O."/>
            <person name="Meyerdierks A."/>
            <person name="Storesund J.E."/>
            <person name="Kallscheuer N."/>
            <person name="Luecker S."/>
            <person name="Lage O.M."/>
            <person name="Pohl T."/>
            <person name="Merkel B.J."/>
            <person name="Hornburger P."/>
            <person name="Mueller R.-W."/>
            <person name="Bruemmer F."/>
            <person name="Labrenz M."/>
            <person name="Spormann A.M."/>
            <person name="Op den Camp H."/>
            <person name="Overmann J."/>
            <person name="Amann R."/>
            <person name="Jetten M.S.M."/>
            <person name="Mascher T."/>
            <person name="Medema M.H."/>
            <person name="Devos D.P."/>
            <person name="Kaster A.-K."/>
            <person name="Ovreas L."/>
            <person name="Rohde M."/>
            <person name="Galperin M.Y."/>
            <person name="Jogler C."/>
        </authorList>
    </citation>
    <scope>NUCLEOTIDE SEQUENCE [LARGE SCALE GENOMIC DNA]</scope>
    <source>
        <strain evidence="3 4">Q31a</strain>
    </source>
</reference>
<evidence type="ECO:0000313" key="4">
    <source>
        <dbReference type="Proteomes" id="UP000318017"/>
    </source>
</evidence>
<keyword evidence="2" id="KW-1133">Transmembrane helix</keyword>
<protein>
    <recommendedName>
        <fullName evidence="5">Squalene cyclase C-terminal domain-containing protein</fullName>
    </recommendedName>
</protein>
<dbReference type="AlphaFoldDB" id="A0A518G2K6"/>
<gene>
    <name evidence="3" type="ORF">Q31a_10700</name>
</gene>
<organism evidence="3 4">
    <name type="scientific">Aureliella helgolandensis</name>
    <dbReference type="NCBI Taxonomy" id="2527968"/>
    <lineage>
        <taxon>Bacteria</taxon>
        <taxon>Pseudomonadati</taxon>
        <taxon>Planctomycetota</taxon>
        <taxon>Planctomycetia</taxon>
        <taxon>Pirellulales</taxon>
        <taxon>Pirellulaceae</taxon>
        <taxon>Aureliella</taxon>
    </lineage>
</organism>